<dbReference type="InterPro" id="IPR002645">
    <property type="entry name" value="STAS_dom"/>
</dbReference>
<dbReference type="PROSITE" id="PS50801">
    <property type="entry name" value="STAS"/>
    <property type="match status" value="1"/>
</dbReference>
<dbReference type="AlphaFoldDB" id="A0A948W2J0"/>
<accession>A0A948W2J0</accession>
<dbReference type="GO" id="GO:0043856">
    <property type="term" value="F:anti-sigma factor antagonist activity"/>
    <property type="evidence" value="ECO:0007669"/>
    <property type="project" value="TreeGrafter"/>
</dbReference>
<gene>
    <name evidence="2" type="ORF">KJ970_03705</name>
</gene>
<comment type="caution">
    <text evidence="2">The sequence shown here is derived from an EMBL/GenBank/DDBJ whole genome shotgun (WGS) entry which is preliminary data.</text>
</comment>
<name>A0A948W2J0_UNCEI</name>
<dbReference type="PANTHER" id="PTHR33495:SF2">
    <property type="entry name" value="ANTI-SIGMA FACTOR ANTAGONIST TM_1081-RELATED"/>
    <property type="match status" value="1"/>
</dbReference>
<dbReference type="Proteomes" id="UP000777784">
    <property type="component" value="Unassembled WGS sequence"/>
</dbReference>
<reference evidence="2" key="1">
    <citation type="submission" date="2021-05" db="EMBL/GenBank/DDBJ databases">
        <title>Energy efficiency and biological interactions define the core microbiome of deep oligotrophic groundwater.</title>
        <authorList>
            <person name="Mehrshad M."/>
            <person name="Lopez-Fernandez M."/>
            <person name="Bell E."/>
            <person name="Bernier-Latmani R."/>
            <person name="Bertilsson S."/>
            <person name="Dopson M."/>
        </authorList>
    </citation>
    <scope>NUCLEOTIDE SEQUENCE</scope>
    <source>
        <strain evidence="2">Modern_marine.mb.64</strain>
    </source>
</reference>
<dbReference type="Gene3D" id="3.30.750.24">
    <property type="entry name" value="STAS domain"/>
    <property type="match status" value="1"/>
</dbReference>
<evidence type="ECO:0000259" key="1">
    <source>
        <dbReference type="PROSITE" id="PS50801"/>
    </source>
</evidence>
<dbReference type="EMBL" id="JAHJDP010000023">
    <property type="protein sequence ID" value="MBU2690007.1"/>
    <property type="molecule type" value="Genomic_DNA"/>
</dbReference>
<sequence>MSLHFEDHGLVLIARARDAEIGADNAPDLRLQMMKHVQPEHYLAVDLSPVTFMDSSGLSFLVALLKRVRDIGACRVFGVQPRVLELFRLTRLDKVFTIDPNEETAVAMLEESARRSKSA</sequence>
<proteinExistence type="predicted"/>
<dbReference type="InterPro" id="IPR036513">
    <property type="entry name" value="STAS_dom_sf"/>
</dbReference>
<protein>
    <submittedName>
        <fullName evidence="2">STAS domain-containing protein</fullName>
    </submittedName>
</protein>
<feature type="domain" description="STAS" evidence="1">
    <location>
        <begin position="18"/>
        <end position="109"/>
    </location>
</feature>
<dbReference type="PANTHER" id="PTHR33495">
    <property type="entry name" value="ANTI-SIGMA FACTOR ANTAGONIST TM_1081-RELATED-RELATED"/>
    <property type="match status" value="1"/>
</dbReference>
<dbReference type="SUPFAM" id="SSF52091">
    <property type="entry name" value="SpoIIaa-like"/>
    <property type="match status" value="1"/>
</dbReference>
<evidence type="ECO:0000313" key="2">
    <source>
        <dbReference type="EMBL" id="MBU2690007.1"/>
    </source>
</evidence>
<dbReference type="CDD" id="cd07043">
    <property type="entry name" value="STAS_anti-anti-sigma_factors"/>
    <property type="match status" value="1"/>
</dbReference>
<organism evidence="2 3">
    <name type="scientific">Eiseniibacteriota bacterium</name>
    <dbReference type="NCBI Taxonomy" id="2212470"/>
    <lineage>
        <taxon>Bacteria</taxon>
        <taxon>Candidatus Eiseniibacteriota</taxon>
    </lineage>
</organism>
<dbReference type="Pfam" id="PF01740">
    <property type="entry name" value="STAS"/>
    <property type="match status" value="1"/>
</dbReference>
<evidence type="ECO:0000313" key="3">
    <source>
        <dbReference type="Proteomes" id="UP000777784"/>
    </source>
</evidence>